<sequence>MILGTPIAKGNTATIYLWDQKIIKVFHDYLPDNEASYEAEKQMYVYSLGVTVPKIIDVTKIDGRQAIVMEHVKGKTIGELLMEDEGKTDYYMNVSVDEQLKIHQISPDSLEPMSDKLARQIEAAPILDISQKTALLKKLGAFTYKKRLCHGDFHVYNLIMTPTDVAIIDWVDSSAGDVRADVYRTYLLYLQVSADLAELYLHLYCEKSSLSKEEILQWAPIIAAARLSEHVTSENSERLVGIINHYLTEGK</sequence>
<dbReference type="InterPro" id="IPR011009">
    <property type="entry name" value="Kinase-like_dom_sf"/>
</dbReference>
<protein>
    <submittedName>
        <fullName evidence="2">Aminoglycoside phosphotransferase family protein</fullName>
        <ecNumber evidence="2">2.7.1.-</ecNumber>
    </submittedName>
</protein>
<evidence type="ECO:0000313" key="3">
    <source>
        <dbReference type="Proteomes" id="UP001444625"/>
    </source>
</evidence>
<dbReference type="EMBL" id="JBDIML010000006">
    <property type="protein sequence ID" value="MEN2768601.1"/>
    <property type="molecule type" value="Genomic_DNA"/>
</dbReference>
<dbReference type="Pfam" id="PF01636">
    <property type="entry name" value="APH"/>
    <property type="match status" value="1"/>
</dbReference>
<dbReference type="GO" id="GO:0016740">
    <property type="term" value="F:transferase activity"/>
    <property type="evidence" value="ECO:0007669"/>
    <property type="project" value="UniProtKB-KW"/>
</dbReference>
<organism evidence="2 3">
    <name type="scientific">Ornithinibacillus xuwenensis</name>
    <dbReference type="NCBI Taxonomy" id="3144668"/>
    <lineage>
        <taxon>Bacteria</taxon>
        <taxon>Bacillati</taxon>
        <taxon>Bacillota</taxon>
        <taxon>Bacilli</taxon>
        <taxon>Bacillales</taxon>
        <taxon>Bacillaceae</taxon>
        <taxon>Ornithinibacillus</taxon>
    </lineage>
</organism>
<reference evidence="2 3" key="1">
    <citation type="submission" date="2024-05" db="EMBL/GenBank/DDBJ databases">
        <authorList>
            <person name="Haq I."/>
            <person name="Ullah Z."/>
            <person name="Ahmad R."/>
            <person name="Li M."/>
            <person name="Tong Y."/>
        </authorList>
    </citation>
    <scope>NUCLEOTIDE SEQUENCE [LARGE SCALE GENOMIC DNA]</scope>
    <source>
        <strain evidence="2 3">16A2E</strain>
    </source>
</reference>
<feature type="domain" description="Aminoglycoside phosphotransferase" evidence="1">
    <location>
        <begin position="5"/>
        <end position="205"/>
    </location>
</feature>
<comment type="caution">
    <text evidence="2">The sequence shown here is derived from an EMBL/GenBank/DDBJ whole genome shotgun (WGS) entry which is preliminary data.</text>
</comment>
<keyword evidence="3" id="KW-1185">Reference proteome</keyword>
<dbReference type="InterPro" id="IPR002575">
    <property type="entry name" value="Aminoglycoside_PTrfase"/>
</dbReference>
<keyword evidence="2" id="KW-0808">Transferase</keyword>
<proteinExistence type="predicted"/>
<name>A0ABU9XLJ8_9BACI</name>
<dbReference type="Gene3D" id="3.90.1200.10">
    <property type="match status" value="1"/>
</dbReference>
<evidence type="ECO:0000259" key="1">
    <source>
        <dbReference type="Pfam" id="PF01636"/>
    </source>
</evidence>
<dbReference type="SUPFAM" id="SSF56112">
    <property type="entry name" value="Protein kinase-like (PK-like)"/>
    <property type="match status" value="1"/>
</dbReference>
<dbReference type="Proteomes" id="UP001444625">
    <property type="component" value="Unassembled WGS sequence"/>
</dbReference>
<accession>A0ABU9XLJ8</accession>
<dbReference type="EC" id="2.7.1.-" evidence="2"/>
<dbReference type="RefSeq" id="WP_345826096.1">
    <property type="nucleotide sequence ID" value="NZ_JBDIML010000006.1"/>
</dbReference>
<gene>
    <name evidence="2" type="ORF">ABC228_15570</name>
</gene>
<evidence type="ECO:0000313" key="2">
    <source>
        <dbReference type="EMBL" id="MEN2768601.1"/>
    </source>
</evidence>